<evidence type="ECO:0000313" key="2">
    <source>
        <dbReference type="EMBL" id="EDV92047.1"/>
    </source>
</evidence>
<dbReference type="AlphaFoldDB" id="B4JMV4"/>
<feature type="region of interest" description="Disordered" evidence="1">
    <location>
        <begin position="1"/>
        <end position="55"/>
    </location>
</feature>
<feature type="compositionally biased region" description="Low complexity" evidence="1">
    <location>
        <begin position="1"/>
        <end position="13"/>
    </location>
</feature>
<evidence type="ECO:0000313" key="3">
    <source>
        <dbReference type="Proteomes" id="UP000001070"/>
    </source>
</evidence>
<organism evidence="3">
    <name type="scientific">Drosophila grimshawi</name>
    <name type="common">Hawaiian fruit fly</name>
    <name type="synonym">Idiomyia grimshawi</name>
    <dbReference type="NCBI Taxonomy" id="7222"/>
    <lineage>
        <taxon>Eukaryota</taxon>
        <taxon>Metazoa</taxon>
        <taxon>Ecdysozoa</taxon>
        <taxon>Arthropoda</taxon>
        <taxon>Hexapoda</taxon>
        <taxon>Insecta</taxon>
        <taxon>Pterygota</taxon>
        <taxon>Neoptera</taxon>
        <taxon>Endopterygota</taxon>
        <taxon>Diptera</taxon>
        <taxon>Brachycera</taxon>
        <taxon>Muscomorpha</taxon>
        <taxon>Ephydroidea</taxon>
        <taxon>Drosophilidae</taxon>
        <taxon>Drosophila</taxon>
        <taxon>Hawaiian Drosophila</taxon>
    </lineage>
</organism>
<sequence>MVQQQSQQQQQRQGKVINTHKRSLCEVRFPTIQAAGGGGDAGGGGGGGVNTNKRR</sequence>
<proteinExistence type="predicted"/>
<dbReference type="Proteomes" id="UP000001070">
    <property type="component" value="Unassembled WGS sequence"/>
</dbReference>
<keyword evidence="3" id="KW-1185">Reference proteome</keyword>
<dbReference type="InParanoid" id="B4JMV4"/>
<protein>
    <submittedName>
        <fullName evidence="2">GH24262</fullName>
    </submittedName>
</protein>
<evidence type="ECO:0000256" key="1">
    <source>
        <dbReference type="SAM" id="MobiDB-lite"/>
    </source>
</evidence>
<name>B4JMV4_DROGR</name>
<feature type="compositionally biased region" description="Gly residues" evidence="1">
    <location>
        <begin position="35"/>
        <end position="49"/>
    </location>
</feature>
<accession>B4JMV4</accession>
<dbReference type="EMBL" id="CH916371">
    <property type="protein sequence ID" value="EDV92047.1"/>
    <property type="molecule type" value="Genomic_DNA"/>
</dbReference>
<gene>
    <name evidence="2" type="primary">Dgri\GH24262</name>
    <name evidence="2" type="ORF">Dgri_GH24262</name>
</gene>
<reference evidence="2 3" key="1">
    <citation type="journal article" date="2007" name="Nature">
        <title>Evolution of genes and genomes on the Drosophila phylogeny.</title>
        <authorList>
            <consortium name="Drosophila 12 Genomes Consortium"/>
            <person name="Clark A.G."/>
            <person name="Eisen M.B."/>
            <person name="Smith D.R."/>
            <person name="Bergman C.M."/>
            <person name="Oliver B."/>
            <person name="Markow T.A."/>
            <person name="Kaufman T.C."/>
            <person name="Kellis M."/>
            <person name="Gelbart W."/>
            <person name="Iyer V.N."/>
            <person name="Pollard D.A."/>
            <person name="Sackton T.B."/>
            <person name="Larracuente A.M."/>
            <person name="Singh N.D."/>
            <person name="Abad J.P."/>
            <person name="Abt D.N."/>
            <person name="Adryan B."/>
            <person name="Aguade M."/>
            <person name="Akashi H."/>
            <person name="Anderson W.W."/>
            <person name="Aquadro C.F."/>
            <person name="Ardell D.H."/>
            <person name="Arguello R."/>
            <person name="Artieri C.G."/>
            <person name="Barbash D.A."/>
            <person name="Barker D."/>
            <person name="Barsanti P."/>
            <person name="Batterham P."/>
            <person name="Batzoglou S."/>
            <person name="Begun D."/>
            <person name="Bhutkar A."/>
            <person name="Blanco E."/>
            <person name="Bosak S.A."/>
            <person name="Bradley R.K."/>
            <person name="Brand A.D."/>
            <person name="Brent M.R."/>
            <person name="Brooks A.N."/>
            <person name="Brown R.H."/>
            <person name="Butlin R.K."/>
            <person name="Caggese C."/>
            <person name="Calvi B.R."/>
            <person name="Bernardo de Carvalho A."/>
            <person name="Caspi A."/>
            <person name="Castrezana S."/>
            <person name="Celniker S.E."/>
            <person name="Chang J.L."/>
            <person name="Chapple C."/>
            <person name="Chatterji S."/>
            <person name="Chinwalla A."/>
            <person name="Civetta A."/>
            <person name="Clifton S.W."/>
            <person name="Comeron J.M."/>
            <person name="Costello J.C."/>
            <person name="Coyne J.A."/>
            <person name="Daub J."/>
            <person name="David R.G."/>
            <person name="Delcher A.L."/>
            <person name="Delehaunty K."/>
            <person name="Do C.B."/>
            <person name="Ebling H."/>
            <person name="Edwards K."/>
            <person name="Eickbush T."/>
            <person name="Evans J.D."/>
            <person name="Filipski A."/>
            <person name="Findeiss S."/>
            <person name="Freyhult E."/>
            <person name="Fulton L."/>
            <person name="Fulton R."/>
            <person name="Garcia A.C."/>
            <person name="Gardiner A."/>
            <person name="Garfield D.A."/>
            <person name="Garvin B.E."/>
            <person name="Gibson G."/>
            <person name="Gilbert D."/>
            <person name="Gnerre S."/>
            <person name="Godfrey J."/>
            <person name="Good R."/>
            <person name="Gotea V."/>
            <person name="Gravely B."/>
            <person name="Greenberg A.J."/>
            <person name="Griffiths-Jones S."/>
            <person name="Gross S."/>
            <person name="Guigo R."/>
            <person name="Gustafson E.A."/>
            <person name="Haerty W."/>
            <person name="Hahn M.W."/>
            <person name="Halligan D.L."/>
            <person name="Halpern A.L."/>
            <person name="Halter G.M."/>
            <person name="Han M.V."/>
            <person name="Heger A."/>
            <person name="Hillier L."/>
            <person name="Hinrichs A.S."/>
            <person name="Holmes I."/>
            <person name="Hoskins R.A."/>
            <person name="Hubisz M.J."/>
            <person name="Hultmark D."/>
            <person name="Huntley M.A."/>
            <person name="Jaffe D.B."/>
            <person name="Jagadeeshan S."/>
            <person name="Jeck W.R."/>
            <person name="Johnson J."/>
            <person name="Jones C.D."/>
            <person name="Jordan W.C."/>
            <person name="Karpen G.H."/>
            <person name="Kataoka E."/>
            <person name="Keightley P.D."/>
            <person name="Kheradpour P."/>
            <person name="Kirkness E.F."/>
            <person name="Koerich L.B."/>
            <person name="Kristiansen K."/>
            <person name="Kudrna D."/>
            <person name="Kulathinal R.J."/>
            <person name="Kumar S."/>
            <person name="Kwok R."/>
            <person name="Lander E."/>
            <person name="Langley C.H."/>
            <person name="Lapoint R."/>
            <person name="Lazzaro B.P."/>
            <person name="Lee S.J."/>
            <person name="Levesque L."/>
            <person name="Li R."/>
            <person name="Lin C.F."/>
            <person name="Lin M.F."/>
            <person name="Lindblad-Toh K."/>
            <person name="Llopart A."/>
            <person name="Long M."/>
            <person name="Low L."/>
            <person name="Lozovsky E."/>
            <person name="Lu J."/>
            <person name="Luo M."/>
            <person name="Machado C.A."/>
            <person name="Makalowski W."/>
            <person name="Marzo M."/>
            <person name="Matsuda M."/>
            <person name="Matzkin L."/>
            <person name="McAllister B."/>
            <person name="McBride C.S."/>
            <person name="McKernan B."/>
            <person name="McKernan K."/>
            <person name="Mendez-Lago M."/>
            <person name="Minx P."/>
            <person name="Mollenhauer M.U."/>
            <person name="Montooth K."/>
            <person name="Mount S.M."/>
            <person name="Mu X."/>
            <person name="Myers E."/>
            <person name="Negre B."/>
            <person name="Newfeld S."/>
            <person name="Nielsen R."/>
            <person name="Noor M.A."/>
            <person name="O'Grady P."/>
            <person name="Pachter L."/>
            <person name="Papaceit M."/>
            <person name="Parisi M.J."/>
            <person name="Parisi M."/>
            <person name="Parts L."/>
            <person name="Pedersen J.S."/>
            <person name="Pesole G."/>
            <person name="Phillippy A.M."/>
            <person name="Ponting C.P."/>
            <person name="Pop M."/>
            <person name="Porcelli D."/>
            <person name="Powell J.R."/>
            <person name="Prohaska S."/>
            <person name="Pruitt K."/>
            <person name="Puig M."/>
            <person name="Quesneville H."/>
            <person name="Ram K.R."/>
            <person name="Rand D."/>
            <person name="Rasmussen M.D."/>
            <person name="Reed L.K."/>
            <person name="Reenan R."/>
            <person name="Reily A."/>
            <person name="Remington K.A."/>
            <person name="Rieger T.T."/>
            <person name="Ritchie M.G."/>
            <person name="Robin C."/>
            <person name="Rogers Y.H."/>
            <person name="Rohde C."/>
            <person name="Rozas J."/>
            <person name="Rubenfield M.J."/>
            <person name="Ruiz A."/>
            <person name="Russo S."/>
            <person name="Salzberg S.L."/>
            <person name="Sanchez-Gracia A."/>
            <person name="Saranga D.J."/>
            <person name="Sato H."/>
            <person name="Schaeffer S.W."/>
            <person name="Schatz M.C."/>
            <person name="Schlenke T."/>
            <person name="Schwartz R."/>
            <person name="Segarra C."/>
            <person name="Singh R.S."/>
            <person name="Sirot L."/>
            <person name="Sirota M."/>
            <person name="Sisneros N.B."/>
            <person name="Smith C.D."/>
            <person name="Smith T.F."/>
            <person name="Spieth J."/>
            <person name="Stage D.E."/>
            <person name="Stark A."/>
            <person name="Stephan W."/>
            <person name="Strausberg R.L."/>
            <person name="Strempel S."/>
            <person name="Sturgill D."/>
            <person name="Sutton G."/>
            <person name="Sutton G.G."/>
            <person name="Tao W."/>
            <person name="Teichmann S."/>
            <person name="Tobari Y.N."/>
            <person name="Tomimura Y."/>
            <person name="Tsolas J.M."/>
            <person name="Valente V.L."/>
            <person name="Venter E."/>
            <person name="Venter J.C."/>
            <person name="Vicario S."/>
            <person name="Vieira F.G."/>
            <person name="Vilella A.J."/>
            <person name="Villasante A."/>
            <person name="Walenz B."/>
            <person name="Wang J."/>
            <person name="Wasserman M."/>
            <person name="Watts T."/>
            <person name="Wilson D."/>
            <person name="Wilson R.K."/>
            <person name="Wing R.A."/>
            <person name="Wolfner M.F."/>
            <person name="Wong A."/>
            <person name="Wong G.K."/>
            <person name="Wu C.I."/>
            <person name="Wu G."/>
            <person name="Yamamoto D."/>
            <person name="Yang H.P."/>
            <person name="Yang S.P."/>
            <person name="Yorke J.A."/>
            <person name="Yoshida K."/>
            <person name="Zdobnov E."/>
            <person name="Zhang P."/>
            <person name="Zhang Y."/>
            <person name="Zimin A.V."/>
            <person name="Baldwin J."/>
            <person name="Abdouelleil A."/>
            <person name="Abdulkadir J."/>
            <person name="Abebe A."/>
            <person name="Abera B."/>
            <person name="Abreu J."/>
            <person name="Acer S.C."/>
            <person name="Aftuck L."/>
            <person name="Alexander A."/>
            <person name="An P."/>
            <person name="Anderson E."/>
            <person name="Anderson S."/>
            <person name="Arachi H."/>
            <person name="Azer M."/>
            <person name="Bachantsang P."/>
            <person name="Barry A."/>
            <person name="Bayul T."/>
            <person name="Berlin A."/>
            <person name="Bessette D."/>
            <person name="Bloom T."/>
            <person name="Blye J."/>
            <person name="Boguslavskiy L."/>
            <person name="Bonnet C."/>
            <person name="Boukhgalter B."/>
            <person name="Bourzgui I."/>
            <person name="Brown A."/>
            <person name="Cahill P."/>
            <person name="Channer S."/>
            <person name="Cheshatsang Y."/>
            <person name="Chuda L."/>
            <person name="Citroen M."/>
            <person name="Collymore A."/>
            <person name="Cooke P."/>
            <person name="Costello M."/>
            <person name="D'Aco K."/>
            <person name="Daza R."/>
            <person name="De Haan G."/>
            <person name="DeGray S."/>
            <person name="DeMaso C."/>
            <person name="Dhargay N."/>
            <person name="Dooley K."/>
            <person name="Dooley E."/>
            <person name="Doricent M."/>
            <person name="Dorje P."/>
            <person name="Dorjee K."/>
            <person name="Dupes A."/>
            <person name="Elong R."/>
            <person name="Falk J."/>
            <person name="Farina A."/>
            <person name="Faro S."/>
            <person name="Ferguson D."/>
            <person name="Fisher S."/>
            <person name="Foley C.D."/>
            <person name="Franke A."/>
            <person name="Friedrich D."/>
            <person name="Gadbois L."/>
            <person name="Gearin G."/>
            <person name="Gearin C.R."/>
            <person name="Giannoukos G."/>
            <person name="Goode T."/>
            <person name="Graham J."/>
            <person name="Grandbois E."/>
            <person name="Grewal S."/>
            <person name="Gyaltsen K."/>
            <person name="Hafez N."/>
            <person name="Hagos B."/>
            <person name="Hall J."/>
            <person name="Henson C."/>
            <person name="Hollinger A."/>
            <person name="Honan T."/>
            <person name="Huard M.D."/>
            <person name="Hughes L."/>
            <person name="Hurhula B."/>
            <person name="Husby M.E."/>
            <person name="Kamat A."/>
            <person name="Kanga B."/>
            <person name="Kashin S."/>
            <person name="Khazanovich D."/>
            <person name="Kisner P."/>
            <person name="Lance K."/>
            <person name="Lara M."/>
            <person name="Lee W."/>
            <person name="Lennon N."/>
            <person name="Letendre F."/>
            <person name="LeVine R."/>
            <person name="Lipovsky A."/>
            <person name="Liu X."/>
            <person name="Liu J."/>
            <person name="Liu S."/>
            <person name="Lokyitsang T."/>
            <person name="Lokyitsang Y."/>
            <person name="Lubonja R."/>
            <person name="Lui A."/>
            <person name="MacDonald P."/>
            <person name="Magnisalis V."/>
            <person name="Maru K."/>
            <person name="Matthews C."/>
            <person name="McCusker W."/>
            <person name="McDonough S."/>
            <person name="Mehta T."/>
            <person name="Meldrim J."/>
            <person name="Meneus L."/>
            <person name="Mihai O."/>
            <person name="Mihalev A."/>
            <person name="Mihova T."/>
            <person name="Mittelman R."/>
            <person name="Mlenga V."/>
            <person name="Montmayeur A."/>
            <person name="Mulrain L."/>
            <person name="Navidi A."/>
            <person name="Naylor J."/>
            <person name="Negash T."/>
            <person name="Nguyen T."/>
            <person name="Nguyen N."/>
            <person name="Nicol R."/>
            <person name="Norbu C."/>
            <person name="Norbu N."/>
            <person name="Novod N."/>
            <person name="O'Neill B."/>
            <person name="Osman S."/>
            <person name="Markiewicz E."/>
            <person name="Oyono O.L."/>
            <person name="Patti C."/>
            <person name="Phunkhang P."/>
            <person name="Pierre F."/>
            <person name="Priest M."/>
            <person name="Raghuraman S."/>
            <person name="Rege F."/>
            <person name="Reyes R."/>
            <person name="Rise C."/>
            <person name="Rogov P."/>
            <person name="Ross K."/>
            <person name="Ryan E."/>
            <person name="Settipalli S."/>
            <person name="Shea T."/>
            <person name="Sherpa N."/>
            <person name="Shi L."/>
            <person name="Shih D."/>
            <person name="Sparrow T."/>
            <person name="Spaulding J."/>
            <person name="Stalker J."/>
            <person name="Stange-Thomann N."/>
            <person name="Stavropoulos S."/>
            <person name="Stone C."/>
            <person name="Strader C."/>
            <person name="Tesfaye S."/>
            <person name="Thomson T."/>
            <person name="Thoulutsang Y."/>
            <person name="Thoulutsang D."/>
            <person name="Topham K."/>
            <person name="Topping I."/>
            <person name="Tsamla T."/>
            <person name="Vassiliev H."/>
            <person name="Vo A."/>
            <person name="Wangchuk T."/>
            <person name="Wangdi T."/>
            <person name="Weiand M."/>
            <person name="Wilkinson J."/>
            <person name="Wilson A."/>
            <person name="Yadav S."/>
            <person name="Young G."/>
            <person name="Yu Q."/>
            <person name="Zembek L."/>
            <person name="Zhong D."/>
            <person name="Zimmer A."/>
            <person name="Zwirko Z."/>
            <person name="Jaffe D.B."/>
            <person name="Alvarez P."/>
            <person name="Brockman W."/>
            <person name="Butler J."/>
            <person name="Chin C."/>
            <person name="Gnerre S."/>
            <person name="Grabherr M."/>
            <person name="Kleber M."/>
            <person name="Mauceli E."/>
            <person name="MacCallum I."/>
        </authorList>
    </citation>
    <scope>NUCLEOTIDE SEQUENCE [LARGE SCALE GENOMIC DNA]</scope>
    <source>
        <strain evidence="3">Tucson 15287-2541.00</strain>
    </source>
</reference>
<dbReference type="HOGENOM" id="CLU_3034538_0_0_1"/>